<dbReference type="HOGENOM" id="CLU_039131_0_0_1"/>
<dbReference type="VEuPathDB" id="FungiDB:KRP22_10091"/>
<organism evidence="1 2">
    <name type="scientific">Phytophthora ramorum</name>
    <name type="common">Sudden oak death agent</name>
    <dbReference type="NCBI Taxonomy" id="164328"/>
    <lineage>
        <taxon>Eukaryota</taxon>
        <taxon>Sar</taxon>
        <taxon>Stramenopiles</taxon>
        <taxon>Oomycota</taxon>
        <taxon>Peronosporomycetes</taxon>
        <taxon>Peronosporales</taxon>
        <taxon>Peronosporaceae</taxon>
        <taxon>Phytophthora</taxon>
    </lineage>
</organism>
<dbReference type="VEuPathDB" id="FungiDB:KRP23_6793"/>
<dbReference type="EMBL" id="DS566049">
    <property type="status" value="NOT_ANNOTATED_CDS"/>
    <property type="molecule type" value="Genomic_DNA"/>
</dbReference>
<dbReference type="InParanoid" id="H3GU96"/>
<proteinExistence type="predicted"/>
<reference evidence="1" key="2">
    <citation type="submission" date="2015-06" db="UniProtKB">
        <authorList>
            <consortium name="EnsemblProtists"/>
        </authorList>
    </citation>
    <scope>IDENTIFICATION</scope>
    <source>
        <strain evidence="1">Pr102</strain>
    </source>
</reference>
<reference evidence="2" key="1">
    <citation type="journal article" date="2006" name="Science">
        <title>Phytophthora genome sequences uncover evolutionary origins and mechanisms of pathogenesis.</title>
        <authorList>
            <person name="Tyler B.M."/>
            <person name="Tripathy S."/>
            <person name="Zhang X."/>
            <person name="Dehal P."/>
            <person name="Jiang R.H."/>
            <person name="Aerts A."/>
            <person name="Arredondo F.D."/>
            <person name="Baxter L."/>
            <person name="Bensasson D."/>
            <person name="Beynon J.L."/>
            <person name="Chapman J."/>
            <person name="Damasceno C.M."/>
            <person name="Dorrance A.E."/>
            <person name="Dou D."/>
            <person name="Dickerman A.W."/>
            <person name="Dubchak I.L."/>
            <person name="Garbelotto M."/>
            <person name="Gijzen M."/>
            <person name="Gordon S.G."/>
            <person name="Govers F."/>
            <person name="Grunwald N.J."/>
            <person name="Huang W."/>
            <person name="Ivors K.L."/>
            <person name="Jones R.W."/>
            <person name="Kamoun S."/>
            <person name="Krampis K."/>
            <person name="Lamour K.H."/>
            <person name="Lee M.K."/>
            <person name="McDonald W.H."/>
            <person name="Medina M."/>
            <person name="Meijer H.J."/>
            <person name="Nordberg E.K."/>
            <person name="Maclean D.J."/>
            <person name="Ospina-Giraldo M.D."/>
            <person name="Morris P.F."/>
            <person name="Phuntumart V."/>
            <person name="Putnam N.H."/>
            <person name="Rash S."/>
            <person name="Rose J.K."/>
            <person name="Sakihama Y."/>
            <person name="Salamov A.A."/>
            <person name="Savidor A."/>
            <person name="Scheuring C.F."/>
            <person name="Smith B.M."/>
            <person name="Sobral B.W."/>
            <person name="Terry A."/>
            <person name="Torto-Alalibo T.A."/>
            <person name="Win J."/>
            <person name="Xu Z."/>
            <person name="Zhang H."/>
            <person name="Grigoriev I.V."/>
            <person name="Rokhsar D.S."/>
            <person name="Boore J.L."/>
        </authorList>
    </citation>
    <scope>NUCLEOTIDE SEQUENCE [LARGE SCALE GENOMIC DNA]</scope>
    <source>
        <strain evidence="2">Pr102</strain>
    </source>
</reference>
<dbReference type="STRING" id="164328.H3GU96"/>
<evidence type="ECO:0000313" key="2">
    <source>
        <dbReference type="Proteomes" id="UP000005238"/>
    </source>
</evidence>
<sequence length="393" mass="42910">MRAKETLQLRHQLSASGLSLRASAYDTRRHHVLTFDSHPLRPHVLRLFSLRRELKSVPLFDAEDIAASSNTTSAAQGPTAATQGRRQSSFFELQQLQVAQEKLRQLPQVEVVVPSMLLQYSPTLDVFVCVYSEAKRQKGSIKVPKTTKHFVVLLEPATLRKLLVYSGPETHSLLCAHYDPLTDRLALASHLTERQEIGQMLPSTPKNVVEILKLSKRLDDRQTTWPAALALQPKTLLFIENTRAALLHPDRLQLICGSRGMRGLYGAASDCCSSVDTTSAVLEWRQNEANGGRGGLKVWNVNGSGTNGSALFTIDADPYDPTGVDVTDAQAEVISSIEVATTSALDSSGDLVTTSGSADVIVIAVGRDTGDWTEKCLEMTMTPPLLENIAIQG</sequence>
<name>H3GU96_PHYRM</name>
<evidence type="ECO:0000313" key="1">
    <source>
        <dbReference type="EnsemblProtists" id="Phyra80781"/>
    </source>
</evidence>
<dbReference type="AlphaFoldDB" id="H3GU96"/>
<protein>
    <submittedName>
        <fullName evidence="1">Uncharacterized protein</fullName>
    </submittedName>
</protein>
<dbReference type="Proteomes" id="UP000005238">
    <property type="component" value="Unassembled WGS sequence"/>
</dbReference>
<dbReference type="eggNOG" id="ENOG502QVGF">
    <property type="taxonomic scope" value="Eukaryota"/>
</dbReference>
<keyword evidence="2" id="KW-1185">Reference proteome</keyword>
<accession>H3GU96</accession>
<dbReference type="EnsemblProtists" id="Phyra80781">
    <property type="protein sequence ID" value="Phyra80781"/>
    <property type="gene ID" value="Phyra80781"/>
</dbReference>